<evidence type="ECO:0000313" key="2">
    <source>
        <dbReference type="EMBL" id="ALI10118.1"/>
    </source>
</evidence>
<feature type="signal peptide" evidence="1">
    <location>
        <begin position="1"/>
        <end position="25"/>
    </location>
</feature>
<dbReference type="OrthoDB" id="8830878at2"/>
<keyword evidence="1" id="KW-0732">Signal</keyword>
<feature type="chain" id="PRO_5006041076" description="Cytochrome c domain-containing protein" evidence="1">
    <location>
        <begin position="26"/>
        <end position="449"/>
    </location>
</feature>
<sequence>MKQPQGKIIAWLALTGVLSTASVHAGVFPDFGYAPPKSAYSGAPFQLSQDYPKVAPGAASVPAFFQHLPKTFSNDFETWRPYMEEVKKYCLEGNTEIGWKVQKNKVRQWYHMPWQHYGPNGREGISGLTKEAPIQPGQLASTQTDSGQTYAVGIYNDIGAYTIGQVWKDPDNPDPSHTSKPKSFANGTVVCKALFADIDVKTVPFLANPLLWNAYTAETFTSTKRHVTKVALIQMDIAVRDTRVSDTGWLFGTFQYNGAKTGKANWNNLVPVGIMWGNDPKVTGNDFTNPKPVVTKINPALKQTAINANTQELPPTHLGWNGRLNGPVDNPQASCLSCHMTAEYQQLAIMNPTFQANPPPVGGDVWMQWFQNIPAGQPFSPGTQSTDYSLQLSGALANFYDWKCNHSGVYADGVNACTKLQTLRLIKASNAPEEQVHKVQRSPELEELE</sequence>
<dbReference type="EMBL" id="CP012831">
    <property type="protein sequence ID" value="ALI10118.1"/>
    <property type="molecule type" value="Genomic_DNA"/>
</dbReference>
<evidence type="ECO:0000256" key="1">
    <source>
        <dbReference type="SAM" id="SignalP"/>
    </source>
</evidence>
<protein>
    <recommendedName>
        <fullName evidence="4">Cytochrome c domain-containing protein</fullName>
    </recommendedName>
</protein>
<evidence type="ECO:0000313" key="3">
    <source>
        <dbReference type="Proteomes" id="UP000059425"/>
    </source>
</evidence>
<dbReference type="Proteomes" id="UP000059425">
    <property type="component" value="Chromosome"/>
</dbReference>
<reference evidence="2 3" key="2">
    <citation type="journal article" date="2018" name="Nature">
        <title>Mutant phenotypes for thousands of bacterial genes of unknown function.</title>
        <authorList>
            <person name="Price M.N."/>
            <person name="Wetmore K.M."/>
            <person name="Waters R.J."/>
            <person name="Callaghan M."/>
            <person name="Ray J."/>
            <person name="Liu H."/>
            <person name="Kuehl J.V."/>
            <person name="Melnyk R.A."/>
            <person name="Lamson J.S."/>
            <person name="Suh Y."/>
            <person name="Carlson H.K."/>
            <person name="Esquivel Z."/>
            <person name="Sadeeshkumar H."/>
            <person name="Chakraborty R."/>
            <person name="Zane G.M."/>
            <person name="Rubin B.E."/>
            <person name="Wall J.D."/>
            <person name="Visel A."/>
            <person name="Bristow J."/>
            <person name="Blow M.J."/>
            <person name="Arkin A.P."/>
            <person name="Deutschbauer A.M."/>
        </authorList>
    </citation>
    <scope>NUCLEOTIDE SEQUENCE [LARGE SCALE GENOMIC DNA]</scope>
    <source>
        <strain evidence="2 3">FW300-N2C3</strain>
    </source>
</reference>
<organism evidence="2 3">
    <name type="scientific">Pseudomonas fluorescens</name>
    <dbReference type="NCBI Taxonomy" id="294"/>
    <lineage>
        <taxon>Bacteria</taxon>
        <taxon>Pseudomonadati</taxon>
        <taxon>Pseudomonadota</taxon>
        <taxon>Gammaproteobacteria</taxon>
        <taxon>Pseudomonadales</taxon>
        <taxon>Pseudomonadaceae</taxon>
        <taxon>Pseudomonas</taxon>
    </lineage>
</organism>
<evidence type="ECO:0008006" key="4">
    <source>
        <dbReference type="Google" id="ProtNLM"/>
    </source>
</evidence>
<accession>A0A0N9XF00</accession>
<proteinExistence type="predicted"/>
<gene>
    <name evidence="2" type="ORF">AO356_25960</name>
</gene>
<name>A0A0N9XF00_PSEFL</name>
<reference evidence="3" key="1">
    <citation type="submission" date="2015-09" db="EMBL/GenBank/DDBJ databases">
        <title>Whole genome sequence of Pseudomonas fluorescens FW300-N2C3.</title>
        <authorList>
            <person name="Ray J."/>
            <person name="Melnyk R."/>
            <person name="Deutschbauer A."/>
        </authorList>
    </citation>
    <scope>NUCLEOTIDE SEQUENCE [LARGE SCALE GENOMIC DNA]</scope>
    <source>
        <strain evidence="3">FW300-N2C3</strain>
    </source>
</reference>
<dbReference type="RefSeq" id="WP_060742226.1">
    <property type="nucleotide sequence ID" value="NZ_CP012831.1"/>
</dbReference>
<dbReference type="AlphaFoldDB" id="A0A0N9XF00"/>